<evidence type="ECO:0000313" key="9">
    <source>
        <dbReference type="Proteomes" id="UP001057375"/>
    </source>
</evidence>
<name>A0ABQ5JX85_9EUKA</name>
<reference evidence="8" key="1">
    <citation type="submission" date="2022-03" db="EMBL/GenBank/DDBJ databases">
        <title>Draft genome sequence of Aduncisulcus paluster, a free-living microaerophilic Fornicata.</title>
        <authorList>
            <person name="Yuyama I."/>
            <person name="Kume K."/>
            <person name="Tamura T."/>
            <person name="Inagaki Y."/>
            <person name="Hashimoto T."/>
        </authorList>
    </citation>
    <scope>NUCLEOTIDE SEQUENCE</scope>
    <source>
        <strain evidence="8">NY0171</strain>
    </source>
</reference>
<dbReference type="PANTHER" id="PTHR11097">
    <property type="entry name" value="EXOSOME COMPLEX EXONUCLEASE RIBOSOMAL RNA PROCESSING PROTEIN"/>
    <property type="match status" value="1"/>
</dbReference>
<keyword evidence="4" id="KW-0963">Cytoplasm</keyword>
<dbReference type="Proteomes" id="UP001057375">
    <property type="component" value="Unassembled WGS sequence"/>
</dbReference>
<dbReference type="InterPro" id="IPR027408">
    <property type="entry name" value="PNPase/RNase_PH_dom_sf"/>
</dbReference>
<dbReference type="InterPro" id="IPR050590">
    <property type="entry name" value="Exosome_comp_Rrp42_subfam"/>
</dbReference>
<keyword evidence="9" id="KW-1185">Reference proteome</keyword>
<dbReference type="Gene3D" id="3.30.230.70">
    <property type="entry name" value="GHMP Kinase, N-terminal domain"/>
    <property type="match status" value="1"/>
</dbReference>
<evidence type="ECO:0000256" key="4">
    <source>
        <dbReference type="ARBA" id="ARBA00022490"/>
    </source>
</evidence>
<sequence>MEEFISDAEKSYIKHLASFGYREDGRAPNTIRPISLNIGCIPQANGSCAITIDKLSLTVGIKLEVVTIDEDDVFDDRIGFSVEYVGFKSSLQQSSHKSKPDKLLFPKYERELKRSFTPSDLAILESKEHAWKVDIDVVVHEKVDDNLILFISLGVKAALLSCRIPTLKINPNGTLSPAFPRSAPYHSRFHSFSNSWNCPIVGVVCDINDHIFVDPSSTEIEAAHCICNVIGTFERKSKDLPIPIISSVELSSKNGIFTGSKEKELIEICAIAGKLALSTIEEFLVSFIQSLDTVSVQDAQQKLEK</sequence>
<comment type="caution">
    <text evidence="8">The sequence shown here is derived from an EMBL/GenBank/DDBJ whole genome shotgun (WGS) entry which is preliminary data.</text>
</comment>
<evidence type="ECO:0000256" key="2">
    <source>
        <dbReference type="ARBA" id="ARBA00004604"/>
    </source>
</evidence>
<accession>A0ABQ5JX85</accession>
<dbReference type="InterPro" id="IPR001247">
    <property type="entry name" value="ExoRNase_PH_dom1"/>
</dbReference>
<evidence type="ECO:0000256" key="6">
    <source>
        <dbReference type="ARBA" id="ARBA00042523"/>
    </source>
</evidence>
<comment type="subcellular location">
    <subcellularLocation>
        <location evidence="1">Cytoplasm</location>
    </subcellularLocation>
    <subcellularLocation>
        <location evidence="2">Nucleus</location>
        <location evidence="2">Nucleolus</location>
    </subcellularLocation>
</comment>
<evidence type="ECO:0000256" key="5">
    <source>
        <dbReference type="ARBA" id="ARBA00022835"/>
    </source>
</evidence>
<gene>
    <name evidence="8" type="ORF">ADUPG1_011776</name>
</gene>
<dbReference type="Pfam" id="PF01138">
    <property type="entry name" value="RNase_PH"/>
    <property type="match status" value="1"/>
</dbReference>
<evidence type="ECO:0000313" key="8">
    <source>
        <dbReference type="EMBL" id="GKT20869.1"/>
    </source>
</evidence>
<protein>
    <recommendedName>
        <fullName evidence="6">Ribosomal RNA-processing protein 42</fullName>
    </recommendedName>
</protein>
<comment type="similarity">
    <text evidence="3">Belongs to the RNase PH family.</text>
</comment>
<keyword evidence="5" id="KW-0271">Exosome</keyword>
<dbReference type="SUPFAM" id="SSF54211">
    <property type="entry name" value="Ribosomal protein S5 domain 2-like"/>
    <property type="match status" value="1"/>
</dbReference>
<evidence type="ECO:0000259" key="7">
    <source>
        <dbReference type="Pfam" id="PF01138"/>
    </source>
</evidence>
<dbReference type="EMBL" id="BQXS01012273">
    <property type="protein sequence ID" value="GKT20869.1"/>
    <property type="molecule type" value="Genomic_DNA"/>
</dbReference>
<feature type="domain" description="Exoribonuclease phosphorolytic" evidence="7">
    <location>
        <begin position="31"/>
        <end position="165"/>
    </location>
</feature>
<evidence type="ECO:0000256" key="3">
    <source>
        <dbReference type="ARBA" id="ARBA00006678"/>
    </source>
</evidence>
<dbReference type="InterPro" id="IPR020568">
    <property type="entry name" value="Ribosomal_Su5_D2-typ_SF"/>
</dbReference>
<dbReference type="PANTHER" id="PTHR11097:SF8">
    <property type="entry name" value="EXOSOME COMPLEX COMPONENT RRP42"/>
    <property type="match status" value="1"/>
</dbReference>
<evidence type="ECO:0000256" key="1">
    <source>
        <dbReference type="ARBA" id="ARBA00004496"/>
    </source>
</evidence>
<organism evidence="8 9">
    <name type="scientific">Aduncisulcus paluster</name>
    <dbReference type="NCBI Taxonomy" id="2918883"/>
    <lineage>
        <taxon>Eukaryota</taxon>
        <taxon>Metamonada</taxon>
        <taxon>Carpediemonas-like organisms</taxon>
        <taxon>Aduncisulcus</taxon>
    </lineage>
</organism>
<proteinExistence type="inferred from homology"/>